<protein>
    <submittedName>
        <fullName evidence="1">Uncharacterized protein</fullName>
    </submittedName>
</protein>
<dbReference type="AlphaFoldDB" id="A0A835QYP9"/>
<organism evidence="1 2">
    <name type="scientific">Vanilla planifolia</name>
    <name type="common">Vanilla</name>
    <dbReference type="NCBI Taxonomy" id="51239"/>
    <lineage>
        <taxon>Eukaryota</taxon>
        <taxon>Viridiplantae</taxon>
        <taxon>Streptophyta</taxon>
        <taxon>Embryophyta</taxon>
        <taxon>Tracheophyta</taxon>
        <taxon>Spermatophyta</taxon>
        <taxon>Magnoliopsida</taxon>
        <taxon>Liliopsida</taxon>
        <taxon>Asparagales</taxon>
        <taxon>Orchidaceae</taxon>
        <taxon>Vanilloideae</taxon>
        <taxon>Vanilleae</taxon>
        <taxon>Vanilla</taxon>
    </lineage>
</organism>
<dbReference type="EMBL" id="JADCNL010000005">
    <property type="protein sequence ID" value="KAG0480403.1"/>
    <property type="molecule type" value="Genomic_DNA"/>
</dbReference>
<sequence>MNSTLIIEFSHHPVPSEQRKAAVSVVMEGAVSAGQTLEFCFMGIKTSLFLESFIRRARRPAYAHG</sequence>
<dbReference type="OrthoDB" id="406551at2759"/>
<accession>A0A835QYP9</accession>
<name>A0A835QYP9_VANPL</name>
<gene>
    <name evidence="1" type="ORF">HPP92_011261</name>
</gene>
<evidence type="ECO:0000313" key="2">
    <source>
        <dbReference type="Proteomes" id="UP000636800"/>
    </source>
</evidence>
<reference evidence="1 2" key="1">
    <citation type="journal article" date="2020" name="Nat. Food">
        <title>A phased Vanilla planifolia genome enables genetic improvement of flavour and production.</title>
        <authorList>
            <person name="Hasing T."/>
            <person name="Tang H."/>
            <person name="Brym M."/>
            <person name="Khazi F."/>
            <person name="Huang T."/>
            <person name="Chambers A.H."/>
        </authorList>
    </citation>
    <scope>NUCLEOTIDE SEQUENCE [LARGE SCALE GENOMIC DNA]</scope>
    <source>
        <tissue evidence="1">Leaf</tissue>
    </source>
</reference>
<proteinExistence type="predicted"/>
<comment type="caution">
    <text evidence="1">The sequence shown here is derived from an EMBL/GenBank/DDBJ whole genome shotgun (WGS) entry which is preliminary data.</text>
</comment>
<keyword evidence="2" id="KW-1185">Reference proteome</keyword>
<evidence type="ECO:0000313" key="1">
    <source>
        <dbReference type="EMBL" id="KAG0480403.1"/>
    </source>
</evidence>
<dbReference type="Proteomes" id="UP000636800">
    <property type="component" value="Chromosome 5"/>
</dbReference>